<dbReference type="SUPFAM" id="SSF54826">
    <property type="entry name" value="Enolase N-terminal domain-like"/>
    <property type="match status" value="1"/>
</dbReference>
<sequence length="424" mass="44997">MTAITDIIAREILDSRGNPTVEVDVYLEDGSMGRAAVPSGASTGAHEAVELRDGGKRYHGKGVEKAVEAVNSEIFDAIGGMDAENQIQLDNIMIELDGTPNKSRLGANAILGVSLAVAKAAAQSANLPLYRYVGGAHARLLPVPMMNIINGGAHADNPIDFQEFMILPIGADSIREAVRMGSEVFHVLKKELASQGHNTNVGDEGGFAPGLSSAPAALDFIMKSIEKAGYKPGEEIALGLDCASTEFFKDGKYVLEGEGRTLESGAMAEYLAELAAKYPIVSIEDGMAEDDWEGWKTLTDLIGKKTQLVGDDLFVTNSARLRDGIGMGVANSILVKVNQIGSLTETLDAVETAHKANYTAVMSHRSGETEDSTIADLAVATNCGQIKTGSLSRSDRLAKYNQLIRIEEALGPQAKYAGRSILRG</sequence>
<dbReference type="SMART" id="SM01192">
    <property type="entry name" value="Enolase_C"/>
    <property type="match status" value="1"/>
</dbReference>
<comment type="subcellular location">
    <subcellularLocation>
        <location evidence="10">Cytoplasm</location>
    </subcellularLocation>
    <subcellularLocation>
        <location evidence="10">Secreted</location>
    </subcellularLocation>
    <subcellularLocation>
        <location evidence="10">Cell surface</location>
    </subcellularLocation>
    <text evidence="10">Fractions of enolase are present in both the cytoplasm and on the cell surface.</text>
</comment>
<dbReference type="InterPro" id="IPR020809">
    <property type="entry name" value="Enolase_CS"/>
</dbReference>
<dbReference type="SFLD" id="SFLDG00178">
    <property type="entry name" value="enolase"/>
    <property type="match status" value="1"/>
</dbReference>
<feature type="binding site" evidence="10">
    <location>
        <position position="387"/>
    </location>
    <ligand>
        <name>(2R)-2-phosphoglycerate</name>
        <dbReference type="ChEBI" id="CHEBI:58289"/>
    </ligand>
</feature>
<dbReference type="Gene3D" id="3.30.390.10">
    <property type="entry name" value="Enolase-like, N-terminal domain"/>
    <property type="match status" value="1"/>
</dbReference>
<keyword evidence="8 10" id="KW-0456">Lyase</keyword>
<dbReference type="EC" id="4.2.1.11" evidence="3 10"/>
<comment type="caution">
    <text evidence="13">The sequence shown here is derived from an EMBL/GenBank/DDBJ whole genome shotgun (WGS) entry which is preliminary data.</text>
</comment>
<evidence type="ECO:0000256" key="6">
    <source>
        <dbReference type="ARBA" id="ARBA00022842"/>
    </source>
</evidence>
<dbReference type="PANTHER" id="PTHR11902:SF1">
    <property type="entry name" value="ENOLASE"/>
    <property type="match status" value="1"/>
</dbReference>
<protein>
    <recommendedName>
        <fullName evidence="4 10">Enolase</fullName>
        <ecNumber evidence="3 10">4.2.1.11</ecNumber>
    </recommendedName>
    <alternativeName>
        <fullName evidence="10">2-phospho-D-glycerate hydro-lyase</fullName>
    </alternativeName>
    <alternativeName>
        <fullName evidence="10">2-phosphoglycerate dehydratase</fullName>
    </alternativeName>
</protein>
<evidence type="ECO:0000256" key="8">
    <source>
        <dbReference type="ARBA" id="ARBA00023239"/>
    </source>
</evidence>
<feature type="binding site" evidence="10">
    <location>
        <position position="365"/>
    </location>
    <ligand>
        <name>(2R)-2-phosphoglycerate</name>
        <dbReference type="ChEBI" id="CHEBI:58289"/>
    </ligand>
</feature>
<comment type="catalytic activity">
    <reaction evidence="10">
        <text>(2R)-2-phosphoglycerate = phosphoenolpyruvate + H2O</text>
        <dbReference type="Rhea" id="RHEA:10164"/>
        <dbReference type="ChEBI" id="CHEBI:15377"/>
        <dbReference type="ChEBI" id="CHEBI:58289"/>
        <dbReference type="ChEBI" id="CHEBI:58702"/>
        <dbReference type="EC" id="4.2.1.11"/>
    </reaction>
</comment>
<dbReference type="PANTHER" id="PTHR11902">
    <property type="entry name" value="ENOLASE"/>
    <property type="match status" value="1"/>
</dbReference>
<keyword evidence="10" id="KW-0479">Metal-binding</keyword>
<dbReference type="Gene3D" id="3.20.20.120">
    <property type="entry name" value="Enolase-like C-terminal domain"/>
    <property type="match status" value="1"/>
</dbReference>
<evidence type="ECO:0000313" key="14">
    <source>
        <dbReference type="Proteomes" id="UP001250791"/>
    </source>
</evidence>
<dbReference type="Pfam" id="PF00113">
    <property type="entry name" value="Enolase_C"/>
    <property type="match status" value="1"/>
</dbReference>
<dbReference type="Proteomes" id="UP001250791">
    <property type="component" value="Unassembled WGS sequence"/>
</dbReference>
<dbReference type="PRINTS" id="PR00148">
    <property type="entry name" value="ENOLASE"/>
</dbReference>
<dbReference type="PIRSF" id="PIRSF001400">
    <property type="entry name" value="Enolase"/>
    <property type="match status" value="1"/>
</dbReference>
<evidence type="ECO:0000256" key="2">
    <source>
        <dbReference type="ARBA" id="ARBA00009604"/>
    </source>
</evidence>
<comment type="cofactor">
    <cofactor evidence="10">
        <name>Mg(2+)</name>
        <dbReference type="ChEBI" id="CHEBI:18420"/>
    </cofactor>
    <text evidence="10">Binds a second Mg(2+) ion via substrate during catalysis.</text>
</comment>
<dbReference type="InterPro" id="IPR000941">
    <property type="entry name" value="Enolase"/>
</dbReference>
<feature type="domain" description="Enolase N-terminal" evidence="12">
    <location>
        <begin position="4"/>
        <end position="133"/>
    </location>
</feature>
<keyword evidence="14" id="KW-1185">Reference proteome</keyword>
<name>A0ABU1SLQ8_9HYPH</name>
<dbReference type="SUPFAM" id="SSF51604">
    <property type="entry name" value="Enolase C-terminal domain-like"/>
    <property type="match status" value="1"/>
</dbReference>
<keyword evidence="5 10" id="KW-0964">Secreted</keyword>
<evidence type="ECO:0000256" key="7">
    <source>
        <dbReference type="ARBA" id="ARBA00023152"/>
    </source>
</evidence>
<comment type="function">
    <text evidence="9 10">Catalyzes the reversible conversion of 2-phosphoglycerate (2-PG) into phosphoenolpyruvate (PEP). It is essential for the degradation of carbohydrates via glycolysis.</text>
</comment>
<dbReference type="InterPro" id="IPR036849">
    <property type="entry name" value="Enolase-like_C_sf"/>
</dbReference>
<feature type="active site" description="Proton acceptor" evidence="10">
    <location>
        <position position="336"/>
    </location>
</feature>
<dbReference type="InterPro" id="IPR020811">
    <property type="entry name" value="Enolase_N"/>
</dbReference>
<feature type="binding site" evidence="10">
    <location>
        <position position="311"/>
    </location>
    <ligand>
        <name>Mg(2+)</name>
        <dbReference type="ChEBI" id="CHEBI:18420"/>
    </ligand>
</feature>
<dbReference type="PROSITE" id="PS00164">
    <property type="entry name" value="ENOLASE"/>
    <property type="match status" value="1"/>
</dbReference>
<evidence type="ECO:0000256" key="1">
    <source>
        <dbReference type="ARBA" id="ARBA00005031"/>
    </source>
</evidence>
<evidence type="ECO:0000259" key="12">
    <source>
        <dbReference type="SMART" id="SM01193"/>
    </source>
</evidence>
<keyword evidence="6 10" id="KW-0460">Magnesium</keyword>
<evidence type="ECO:0000256" key="5">
    <source>
        <dbReference type="ARBA" id="ARBA00022525"/>
    </source>
</evidence>
<evidence type="ECO:0000313" key="13">
    <source>
        <dbReference type="EMBL" id="MDR6899898.1"/>
    </source>
</evidence>
<evidence type="ECO:0000256" key="3">
    <source>
        <dbReference type="ARBA" id="ARBA00012058"/>
    </source>
</evidence>
<dbReference type="SMART" id="SM01193">
    <property type="entry name" value="Enolase_N"/>
    <property type="match status" value="1"/>
</dbReference>
<dbReference type="SFLD" id="SFLDF00002">
    <property type="entry name" value="enolase"/>
    <property type="match status" value="1"/>
</dbReference>
<dbReference type="GO" id="GO:0004634">
    <property type="term" value="F:phosphopyruvate hydratase activity"/>
    <property type="evidence" value="ECO:0007669"/>
    <property type="project" value="UniProtKB-EC"/>
</dbReference>
<dbReference type="SFLD" id="SFLDS00001">
    <property type="entry name" value="Enolase"/>
    <property type="match status" value="1"/>
</dbReference>
<feature type="active site" description="Proton donor" evidence="10">
    <location>
        <position position="204"/>
    </location>
</feature>
<comment type="similarity">
    <text evidence="2 10">Belongs to the enolase family.</text>
</comment>
<dbReference type="CDD" id="cd03313">
    <property type="entry name" value="enolase"/>
    <property type="match status" value="1"/>
</dbReference>
<accession>A0ABU1SLQ8</accession>
<reference evidence="13 14" key="1">
    <citation type="submission" date="2023-07" db="EMBL/GenBank/DDBJ databases">
        <title>Sorghum-associated microbial communities from plants grown in Nebraska, USA.</title>
        <authorList>
            <person name="Schachtman D."/>
        </authorList>
    </citation>
    <scope>NUCLEOTIDE SEQUENCE [LARGE SCALE GENOMIC DNA]</scope>
    <source>
        <strain evidence="13 14">3199</strain>
    </source>
</reference>
<proteinExistence type="inferred from homology"/>
<evidence type="ECO:0000256" key="9">
    <source>
        <dbReference type="ARBA" id="ARBA00045763"/>
    </source>
</evidence>
<keyword evidence="7 10" id="KW-0324">Glycolysis</keyword>
<evidence type="ECO:0000256" key="4">
    <source>
        <dbReference type="ARBA" id="ARBA00017068"/>
    </source>
</evidence>
<organism evidence="13 14">
    <name type="scientific">Rhizobium miluonense</name>
    <dbReference type="NCBI Taxonomy" id="411945"/>
    <lineage>
        <taxon>Bacteria</taxon>
        <taxon>Pseudomonadati</taxon>
        <taxon>Pseudomonadota</taxon>
        <taxon>Alphaproteobacteria</taxon>
        <taxon>Hyphomicrobiales</taxon>
        <taxon>Rhizobiaceae</taxon>
        <taxon>Rhizobium/Agrobacterium group</taxon>
        <taxon>Rhizobium</taxon>
    </lineage>
</organism>
<keyword evidence="10" id="KW-0963">Cytoplasm</keyword>
<gene>
    <name evidence="10" type="primary">eno</name>
    <name evidence="13" type="ORF">J2W52_001486</name>
</gene>
<comment type="pathway">
    <text evidence="1 10">Carbohydrate degradation; glycolysis; pyruvate from D-glyceraldehyde 3-phosphate: step 4/5.</text>
</comment>
<feature type="binding site" evidence="10">
    <location>
        <position position="284"/>
    </location>
    <ligand>
        <name>Mg(2+)</name>
        <dbReference type="ChEBI" id="CHEBI:18420"/>
    </ligand>
</feature>
<dbReference type="InterPro" id="IPR029017">
    <property type="entry name" value="Enolase-like_N"/>
</dbReference>
<evidence type="ECO:0000259" key="11">
    <source>
        <dbReference type="SMART" id="SM01192"/>
    </source>
</evidence>
<dbReference type="NCBIfam" id="TIGR01060">
    <property type="entry name" value="eno"/>
    <property type="match status" value="1"/>
</dbReference>
<evidence type="ECO:0000256" key="10">
    <source>
        <dbReference type="HAMAP-Rule" id="MF_00318"/>
    </source>
</evidence>
<feature type="binding site" evidence="10">
    <location>
        <position position="336"/>
    </location>
    <ligand>
        <name>(2R)-2-phosphoglycerate</name>
        <dbReference type="ChEBI" id="CHEBI:58289"/>
    </ligand>
</feature>
<dbReference type="HAMAP" id="MF_00318">
    <property type="entry name" value="Enolase"/>
    <property type="match status" value="1"/>
</dbReference>
<feature type="binding site" evidence="10">
    <location>
        <position position="241"/>
    </location>
    <ligand>
        <name>Mg(2+)</name>
        <dbReference type="ChEBI" id="CHEBI:18420"/>
    </ligand>
</feature>
<dbReference type="InterPro" id="IPR020810">
    <property type="entry name" value="Enolase_C"/>
</dbReference>
<dbReference type="Pfam" id="PF03952">
    <property type="entry name" value="Enolase_N"/>
    <property type="match status" value="1"/>
</dbReference>
<dbReference type="RefSeq" id="WP_112338330.1">
    <property type="nucleotide sequence ID" value="NZ_JAVDUP010000001.1"/>
</dbReference>
<feature type="domain" description="Enolase C-terminal TIM barrel" evidence="11">
    <location>
        <begin position="138"/>
        <end position="424"/>
    </location>
</feature>
<feature type="binding site" evidence="10">
    <location>
        <position position="366"/>
    </location>
    <ligand>
        <name>(2R)-2-phosphoglycerate</name>
        <dbReference type="ChEBI" id="CHEBI:58289"/>
    </ligand>
</feature>
<dbReference type="EMBL" id="JAVDUP010000001">
    <property type="protein sequence ID" value="MDR6899898.1"/>
    <property type="molecule type" value="Genomic_DNA"/>
</dbReference>
<feature type="binding site" evidence="10">
    <location>
        <position position="162"/>
    </location>
    <ligand>
        <name>(2R)-2-phosphoglycerate</name>
        <dbReference type="ChEBI" id="CHEBI:58289"/>
    </ligand>
</feature>